<feature type="compositionally biased region" description="Low complexity" evidence="1">
    <location>
        <begin position="58"/>
        <end position="68"/>
    </location>
</feature>
<feature type="compositionally biased region" description="Pro residues" evidence="1">
    <location>
        <begin position="26"/>
        <end position="41"/>
    </location>
</feature>
<keyword evidence="2" id="KW-0472">Membrane</keyword>
<gene>
    <name evidence="4" type="ORF">ACFO4E_23290</name>
</gene>
<feature type="transmembrane region" description="Helical" evidence="2">
    <location>
        <begin position="466"/>
        <end position="487"/>
    </location>
</feature>
<keyword evidence="2" id="KW-1133">Transmembrane helix</keyword>
<evidence type="ECO:0000313" key="5">
    <source>
        <dbReference type="Proteomes" id="UP001595923"/>
    </source>
</evidence>
<feature type="region of interest" description="Disordered" evidence="1">
    <location>
        <begin position="1"/>
        <end position="82"/>
    </location>
</feature>
<evidence type="ECO:0000259" key="3">
    <source>
        <dbReference type="Pfam" id="PF03703"/>
    </source>
</evidence>
<keyword evidence="5" id="KW-1185">Reference proteome</keyword>
<protein>
    <submittedName>
        <fullName evidence="4">PH domain-containing protein</fullName>
    </submittedName>
</protein>
<keyword evidence="2" id="KW-0812">Transmembrane</keyword>
<feature type="transmembrane region" description="Helical" evidence="2">
    <location>
        <begin position="277"/>
        <end position="302"/>
    </location>
</feature>
<accession>A0ABV9E0V2</accession>
<dbReference type="PANTHER" id="PTHR34473">
    <property type="entry name" value="UPF0699 TRANSMEMBRANE PROTEIN YDBS"/>
    <property type="match status" value="1"/>
</dbReference>
<feature type="domain" description="YdbS-like PH" evidence="3">
    <location>
        <begin position="364"/>
        <end position="441"/>
    </location>
</feature>
<dbReference type="Proteomes" id="UP001595923">
    <property type="component" value="Unassembled WGS sequence"/>
</dbReference>
<evidence type="ECO:0000313" key="4">
    <source>
        <dbReference type="EMBL" id="MFC4564794.1"/>
    </source>
</evidence>
<evidence type="ECO:0000256" key="2">
    <source>
        <dbReference type="SAM" id="Phobius"/>
    </source>
</evidence>
<dbReference type="RefSeq" id="WP_378578240.1">
    <property type="nucleotide sequence ID" value="NZ_JBHSFQ010000028.1"/>
</dbReference>
<feature type="transmembrane region" description="Helical" evidence="2">
    <location>
        <begin position="90"/>
        <end position="113"/>
    </location>
</feature>
<feature type="compositionally biased region" description="Basic and acidic residues" evidence="1">
    <location>
        <begin position="1"/>
        <end position="13"/>
    </location>
</feature>
<sequence length="606" mass="63048">MSDTPHGPRHDDGGAPATGHDAPSGPAFPGPPPAPGAPPPDGAGAYPPEGVPGEPRDAGGAAAASAGEPGEEDAAPAVPPAEPERALSPLTLVTAPVNYLKSFIVPLIAAIVAGSFNPWVLASAGVAIAAMLIGGFVTWYTFRYQVGSERLEIRRGLISRSRRSIPLERIRGVDVTSHLLHRMLDLAVVRIEAAAGGGGEGEEGKLDAVSVAEAERLRGVLLHRRAVLRGDPAGAVLNASAGAHAATPPAGDTAERAEAPGATAPAETVYFTMPPGWYFYAVLSLGYLLTPFVALATVLGAVGQSLDDLTAGTDAGDAVLLAYEWASTMSAQALTILAAAAVAVLVLLMPLFAVVSYAVSHWGFTLRRRDASLVVERGLFTRRSVTLEHRRIRGHEFLDNPLERVRRVVRLRAIVTGLGDSTTRAVLLPIGPRSRVRQVVEQALTPFRGSLTPHPRAALGRRLFRAVVPFAVAAGAAAYAGVLWLAVPLGAAALLGVPLAYDRYRALGHGHDGAQVSVRSGSLRRVQPVVHRSAVIGWTWTQTLFQRRAGLVHAKFAVGAGEGGYTAVDADFAESVAFAAGVTPAMVRPFLVTEPGPAAAPSPDPA</sequence>
<dbReference type="EMBL" id="JBHSFQ010000028">
    <property type="protein sequence ID" value="MFC4564794.1"/>
    <property type="molecule type" value="Genomic_DNA"/>
</dbReference>
<comment type="caution">
    <text evidence="4">The sequence shown here is derived from an EMBL/GenBank/DDBJ whole genome shotgun (WGS) entry which is preliminary data.</text>
</comment>
<dbReference type="PANTHER" id="PTHR34473:SF2">
    <property type="entry name" value="UPF0699 TRANSMEMBRANE PROTEIN YDBT"/>
    <property type="match status" value="1"/>
</dbReference>
<dbReference type="InterPro" id="IPR005182">
    <property type="entry name" value="YdbS-like_PH"/>
</dbReference>
<reference evidence="5" key="1">
    <citation type="journal article" date="2019" name="Int. J. Syst. Evol. Microbiol.">
        <title>The Global Catalogue of Microorganisms (GCM) 10K type strain sequencing project: providing services to taxonomists for standard genome sequencing and annotation.</title>
        <authorList>
            <consortium name="The Broad Institute Genomics Platform"/>
            <consortium name="The Broad Institute Genome Sequencing Center for Infectious Disease"/>
            <person name="Wu L."/>
            <person name="Ma J."/>
        </authorList>
    </citation>
    <scope>NUCLEOTIDE SEQUENCE [LARGE SCALE GENOMIC DNA]</scope>
    <source>
        <strain evidence="5">XZYJ18</strain>
    </source>
</reference>
<evidence type="ECO:0000256" key="1">
    <source>
        <dbReference type="SAM" id="MobiDB-lite"/>
    </source>
</evidence>
<organism evidence="4 5">
    <name type="scientific">Nocardiopsis mangrovi</name>
    <dbReference type="NCBI Taxonomy" id="1179818"/>
    <lineage>
        <taxon>Bacteria</taxon>
        <taxon>Bacillati</taxon>
        <taxon>Actinomycetota</taxon>
        <taxon>Actinomycetes</taxon>
        <taxon>Streptosporangiales</taxon>
        <taxon>Nocardiopsidaceae</taxon>
        <taxon>Nocardiopsis</taxon>
    </lineage>
</organism>
<feature type="transmembrane region" description="Helical" evidence="2">
    <location>
        <begin position="119"/>
        <end position="142"/>
    </location>
</feature>
<feature type="transmembrane region" description="Helical" evidence="2">
    <location>
        <begin position="333"/>
        <end position="359"/>
    </location>
</feature>
<dbReference type="Pfam" id="PF03703">
    <property type="entry name" value="bPH_2"/>
    <property type="match status" value="2"/>
</dbReference>
<proteinExistence type="predicted"/>
<name>A0ABV9E0V2_9ACTN</name>
<feature type="domain" description="YdbS-like PH" evidence="3">
    <location>
        <begin position="139"/>
        <end position="218"/>
    </location>
</feature>